<dbReference type="AlphaFoldDB" id="F8A8E2"/>
<reference evidence="1 2" key="2">
    <citation type="journal article" date="2012" name="Stand. Genomic Sci.">
        <title>Complete genome sequence of the thermophilic sulfate-reducing ocean bacterium Thermodesulfatator indicus type strain (CIR29812(T)).</title>
        <authorList>
            <person name="Anderson I."/>
            <person name="Saunders E."/>
            <person name="Lapidus A."/>
            <person name="Nolan M."/>
            <person name="Lucas S."/>
            <person name="Tice H."/>
            <person name="Del Rio T.G."/>
            <person name="Cheng J.F."/>
            <person name="Han C."/>
            <person name="Tapia R."/>
            <person name="Goodwin L.A."/>
            <person name="Pitluck S."/>
            <person name="Liolios K."/>
            <person name="Mavromatis K."/>
            <person name="Pagani I."/>
            <person name="Ivanova N."/>
            <person name="Mikhailova N."/>
            <person name="Pati A."/>
            <person name="Chen A."/>
            <person name="Palaniappan K."/>
            <person name="Land M."/>
            <person name="Hauser L."/>
            <person name="Jeffries C.D."/>
            <person name="Chang Y.J."/>
            <person name="Brambilla E.M."/>
            <person name="Rohde M."/>
            <person name="Spring S."/>
            <person name="Goker M."/>
            <person name="Detter J.C."/>
            <person name="Woyke T."/>
            <person name="Bristow J."/>
            <person name="Eisen J.A."/>
            <person name="Markowitz V."/>
            <person name="Hugenholtz P."/>
            <person name="Kyrpides N.C."/>
            <person name="Klenk H.P."/>
        </authorList>
    </citation>
    <scope>NUCLEOTIDE SEQUENCE [LARGE SCALE GENOMIC DNA]</scope>
    <source>
        <strain evidence="2">DSM 15286 / JCM 11887 / CIR29812</strain>
    </source>
</reference>
<dbReference type="KEGG" id="tid:Thein_0061"/>
<gene>
    <name evidence="1" type="ordered locus">Thein_0061</name>
</gene>
<dbReference type="PaxDb" id="667014-Thein_0061"/>
<proteinExistence type="predicted"/>
<dbReference type="STRING" id="667014.Thein_0061"/>
<evidence type="ECO:0000313" key="2">
    <source>
        <dbReference type="Proteomes" id="UP000006793"/>
    </source>
</evidence>
<accession>F8A8E2</accession>
<reference evidence="2" key="1">
    <citation type="submission" date="2011-04" db="EMBL/GenBank/DDBJ databases">
        <title>The complete genome of Thermodesulfatator indicus DSM 15286.</title>
        <authorList>
            <person name="Lucas S."/>
            <person name="Copeland A."/>
            <person name="Lapidus A."/>
            <person name="Bruce D."/>
            <person name="Goodwin L."/>
            <person name="Pitluck S."/>
            <person name="Peters L."/>
            <person name="Kyrpides N."/>
            <person name="Mavromatis K."/>
            <person name="Pagani I."/>
            <person name="Ivanova N."/>
            <person name="Saunders L."/>
            <person name="Detter J.C."/>
            <person name="Tapia R."/>
            <person name="Han C."/>
            <person name="Land M."/>
            <person name="Hauser L."/>
            <person name="Markowitz V."/>
            <person name="Cheng J.-F."/>
            <person name="Hugenholtz P."/>
            <person name="Woyke T."/>
            <person name="Wu D."/>
            <person name="Spring S."/>
            <person name="Schroeder M."/>
            <person name="Brambilla E."/>
            <person name="Klenk H.-P."/>
            <person name="Eisen J.A."/>
        </authorList>
    </citation>
    <scope>NUCLEOTIDE SEQUENCE [LARGE SCALE GENOMIC DNA]</scope>
    <source>
        <strain evidence="2">DSM 15286 / JCM 11887 / CIR29812</strain>
    </source>
</reference>
<name>F8A8E2_THEID</name>
<dbReference type="Proteomes" id="UP000006793">
    <property type="component" value="Chromosome"/>
</dbReference>
<organism evidence="1 2">
    <name type="scientific">Thermodesulfatator indicus (strain DSM 15286 / JCM 11887 / CIR29812)</name>
    <dbReference type="NCBI Taxonomy" id="667014"/>
    <lineage>
        <taxon>Bacteria</taxon>
        <taxon>Pseudomonadati</taxon>
        <taxon>Thermodesulfobacteriota</taxon>
        <taxon>Thermodesulfobacteria</taxon>
        <taxon>Thermodesulfobacteriales</taxon>
        <taxon>Thermodesulfatatoraceae</taxon>
        <taxon>Thermodesulfatator</taxon>
    </lineage>
</organism>
<keyword evidence="2" id="KW-1185">Reference proteome</keyword>
<evidence type="ECO:0000313" key="1">
    <source>
        <dbReference type="EMBL" id="AEH43946.1"/>
    </source>
</evidence>
<dbReference type="HOGENOM" id="CLU_882584_0_0_0"/>
<sequence length="315" mass="35594">MSKIGKVICIGAGLFLALVLAAGAYIKYQENKKAEEIKQALIKGELGISIKPEKVKVSWLKNSVTIENGVVSFMDYPLFRIRLATVSVKDVQGQIPEKAQGRVILEVPVYRLLKQFDPYRVQELKPSLEKIKIGEVLEIQADGGWQFKKEGLETEVKEFSLKGREPLVTLSGKAHFPFCKLPECEKAFTSAAPETDKYFTPDYVSLKIKGRNWLEILALWLSPNDPKALIGAELANAHSFYQEFKKECIDLKNEPAICQKLDESYRALEAFLKGQTDSLELVYKIKDPELALKLAQQKVVSDKEILKNIELYLKN</sequence>
<dbReference type="EMBL" id="CP002683">
    <property type="protein sequence ID" value="AEH43946.1"/>
    <property type="molecule type" value="Genomic_DNA"/>
</dbReference>
<dbReference type="RefSeq" id="WP_013906693.1">
    <property type="nucleotide sequence ID" value="NC_015681.1"/>
</dbReference>
<dbReference type="InParanoid" id="F8A8E2"/>
<protein>
    <submittedName>
        <fullName evidence="1">Uncharacterized protein</fullName>
    </submittedName>
</protein>